<comment type="caution">
    <text evidence="1">The sequence shown here is derived from an EMBL/GenBank/DDBJ whole genome shotgun (WGS) entry which is preliminary data.</text>
</comment>
<dbReference type="EMBL" id="JAHUTJ010026838">
    <property type="protein sequence ID" value="MED6275022.1"/>
    <property type="molecule type" value="Genomic_DNA"/>
</dbReference>
<name>A0ABU7DIT9_9TELE</name>
<gene>
    <name evidence="1" type="ORF">CHARACLAT_022246</name>
</gene>
<sequence length="142" mass="16213">MWKGEMKVLDDQLSVTGSSSWFCDNHRSYYQTQVKETLLHPSVCLWISEARNFKKESPTSDLRRKWGQHEAVQKCFLQSSTHSGWICNLNLKGRVANTDVLLSHTSFAPTAQGLETDLSAPAWRCPAPSLQCYEKYCRDPES</sequence>
<proteinExistence type="predicted"/>
<evidence type="ECO:0000313" key="1">
    <source>
        <dbReference type="EMBL" id="MED6275022.1"/>
    </source>
</evidence>
<organism evidence="1 2">
    <name type="scientific">Characodon lateralis</name>
    <dbReference type="NCBI Taxonomy" id="208331"/>
    <lineage>
        <taxon>Eukaryota</taxon>
        <taxon>Metazoa</taxon>
        <taxon>Chordata</taxon>
        <taxon>Craniata</taxon>
        <taxon>Vertebrata</taxon>
        <taxon>Euteleostomi</taxon>
        <taxon>Actinopterygii</taxon>
        <taxon>Neopterygii</taxon>
        <taxon>Teleostei</taxon>
        <taxon>Neoteleostei</taxon>
        <taxon>Acanthomorphata</taxon>
        <taxon>Ovalentaria</taxon>
        <taxon>Atherinomorphae</taxon>
        <taxon>Cyprinodontiformes</taxon>
        <taxon>Goodeidae</taxon>
        <taxon>Characodon</taxon>
    </lineage>
</organism>
<protein>
    <submittedName>
        <fullName evidence="1">Uncharacterized protein</fullName>
    </submittedName>
</protein>
<keyword evidence="2" id="KW-1185">Reference proteome</keyword>
<dbReference type="Proteomes" id="UP001352852">
    <property type="component" value="Unassembled WGS sequence"/>
</dbReference>
<accession>A0ABU7DIT9</accession>
<evidence type="ECO:0000313" key="2">
    <source>
        <dbReference type="Proteomes" id="UP001352852"/>
    </source>
</evidence>
<reference evidence="1 2" key="1">
    <citation type="submission" date="2021-06" db="EMBL/GenBank/DDBJ databases">
        <authorList>
            <person name="Palmer J.M."/>
        </authorList>
    </citation>
    <scope>NUCLEOTIDE SEQUENCE [LARGE SCALE GENOMIC DNA]</scope>
    <source>
        <strain evidence="1 2">CL_MEX2019</strain>
        <tissue evidence="1">Muscle</tissue>
    </source>
</reference>